<feature type="chain" id="PRO_5046334376" description="MoaF-like domain-containing protein" evidence="1">
    <location>
        <begin position="29"/>
        <end position="150"/>
    </location>
</feature>
<proteinExistence type="predicted"/>
<dbReference type="InterPro" id="IPR012674">
    <property type="entry name" value="Calycin"/>
</dbReference>
<feature type="domain" description="MoaF-like" evidence="2">
    <location>
        <begin position="48"/>
        <end position="137"/>
    </location>
</feature>
<evidence type="ECO:0000256" key="1">
    <source>
        <dbReference type="SAM" id="SignalP"/>
    </source>
</evidence>
<dbReference type="Proteomes" id="UP001499987">
    <property type="component" value="Unassembled WGS sequence"/>
</dbReference>
<gene>
    <name evidence="3" type="ORF">GCM10009663_09140</name>
</gene>
<accession>A0ABN1TBP4</accession>
<dbReference type="Gene3D" id="2.40.128.20">
    <property type="match status" value="1"/>
</dbReference>
<organism evidence="3 4">
    <name type="scientific">Kitasatospora arboriphila</name>
    <dbReference type="NCBI Taxonomy" id="258052"/>
    <lineage>
        <taxon>Bacteria</taxon>
        <taxon>Bacillati</taxon>
        <taxon>Actinomycetota</taxon>
        <taxon>Actinomycetes</taxon>
        <taxon>Kitasatosporales</taxon>
        <taxon>Streptomycetaceae</taxon>
        <taxon>Kitasatospora</taxon>
    </lineage>
</organism>
<name>A0ABN1TBP4_9ACTN</name>
<keyword evidence="4" id="KW-1185">Reference proteome</keyword>
<evidence type="ECO:0000313" key="4">
    <source>
        <dbReference type="Proteomes" id="UP001499987"/>
    </source>
</evidence>
<reference evidence="3 4" key="1">
    <citation type="journal article" date="2019" name="Int. J. Syst. Evol. Microbiol.">
        <title>The Global Catalogue of Microorganisms (GCM) 10K type strain sequencing project: providing services to taxonomists for standard genome sequencing and annotation.</title>
        <authorList>
            <consortium name="The Broad Institute Genomics Platform"/>
            <consortium name="The Broad Institute Genome Sequencing Center for Infectious Disease"/>
            <person name="Wu L."/>
            <person name="Ma J."/>
        </authorList>
    </citation>
    <scope>NUCLEOTIDE SEQUENCE [LARGE SCALE GENOMIC DNA]</scope>
    <source>
        <strain evidence="3 4">JCM 13002</strain>
    </source>
</reference>
<dbReference type="InterPro" id="IPR053892">
    <property type="entry name" value="MoaF-like"/>
</dbReference>
<keyword evidence="1" id="KW-0732">Signal</keyword>
<sequence length="150" mass="15361">MKRRFVALAAALALSAGGATLVAGQASADDGTAAATASAARTSLPPFAGKTYLITVDNGNVYKNTYSADGTSLHSETVAGTGVGETFDAALATAQVGWGLYFTNWVEPNGVTVSHVMNFNNNTVKVYFTFATATGTRLGQLHSATMSCVA</sequence>
<protein>
    <recommendedName>
        <fullName evidence="2">MoaF-like domain-containing protein</fullName>
    </recommendedName>
</protein>
<dbReference type="RefSeq" id="WP_344622160.1">
    <property type="nucleotide sequence ID" value="NZ_BAAALD010000005.1"/>
</dbReference>
<feature type="signal peptide" evidence="1">
    <location>
        <begin position="1"/>
        <end position="28"/>
    </location>
</feature>
<comment type="caution">
    <text evidence="3">The sequence shown here is derived from an EMBL/GenBank/DDBJ whole genome shotgun (WGS) entry which is preliminary data.</text>
</comment>
<dbReference type="Pfam" id="PF22036">
    <property type="entry name" value="MoaF_like"/>
    <property type="match status" value="1"/>
</dbReference>
<evidence type="ECO:0000313" key="3">
    <source>
        <dbReference type="EMBL" id="GAA1071866.1"/>
    </source>
</evidence>
<evidence type="ECO:0000259" key="2">
    <source>
        <dbReference type="Pfam" id="PF22036"/>
    </source>
</evidence>
<dbReference type="EMBL" id="BAAALD010000005">
    <property type="protein sequence ID" value="GAA1071866.1"/>
    <property type="molecule type" value="Genomic_DNA"/>
</dbReference>